<protein>
    <submittedName>
        <fullName evidence="2">Holin</fullName>
    </submittedName>
</protein>
<feature type="transmembrane region" description="Helical" evidence="1">
    <location>
        <begin position="34"/>
        <end position="52"/>
    </location>
</feature>
<reference evidence="3" key="1">
    <citation type="journal article" date="2019" name="Int. J. Syst. Evol. Microbiol.">
        <title>The Global Catalogue of Microorganisms (GCM) 10K type strain sequencing project: providing services to taxonomists for standard genome sequencing and annotation.</title>
        <authorList>
            <consortium name="The Broad Institute Genomics Platform"/>
            <consortium name="The Broad Institute Genome Sequencing Center for Infectious Disease"/>
            <person name="Wu L."/>
            <person name="Ma J."/>
        </authorList>
    </citation>
    <scope>NUCLEOTIDE SEQUENCE [LARGE SCALE GENOMIC DNA]</scope>
    <source>
        <strain evidence="3">CCUG 53915</strain>
    </source>
</reference>
<evidence type="ECO:0000313" key="2">
    <source>
        <dbReference type="EMBL" id="MFD1203611.1"/>
    </source>
</evidence>
<organism evidence="2 3">
    <name type="scientific">Sporosarcina contaminans</name>
    <dbReference type="NCBI Taxonomy" id="633403"/>
    <lineage>
        <taxon>Bacteria</taxon>
        <taxon>Bacillati</taxon>
        <taxon>Bacillota</taxon>
        <taxon>Bacilli</taxon>
        <taxon>Bacillales</taxon>
        <taxon>Caryophanaceae</taxon>
        <taxon>Sporosarcina</taxon>
    </lineage>
</organism>
<comment type="caution">
    <text evidence="2">The sequence shown here is derived from an EMBL/GenBank/DDBJ whole genome shotgun (WGS) entry which is preliminary data.</text>
</comment>
<dbReference type="RefSeq" id="WP_381479486.1">
    <property type="nucleotide sequence ID" value="NZ_JBHTLT010000001.1"/>
</dbReference>
<name>A0ABW3TS72_9BACL</name>
<keyword evidence="3" id="KW-1185">Reference proteome</keyword>
<dbReference type="EMBL" id="JBHTLT010000001">
    <property type="protein sequence ID" value="MFD1203611.1"/>
    <property type="molecule type" value="Genomic_DNA"/>
</dbReference>
<gene>
    <name evidence="2" type="ORF">ACFQ38_00470</name>
</gene>
<evidence type="ECO:0000256" key="1">
    <source>
        <dbReference type="SAM" id="Phobius"/>
    </source>
</evidence>
<accession>A0ABW3TS72</accession>
<dbReference type="InterPro" id="IPR009708">
    <property type="entry name" value="Phage_A118_holin/antiholin"/>
</dbReference>
<dbReference type="Proteomes" id="UP001597231">
    <property type="component" value="Unassembled WGS sequence"/>
</dbReference>
<feature type="transmembrane region" description="Helical" evidence="1">
    <location>
        <begin position="6"/>
        <end position="22"/>
    </location>
</feature>
<sequence length="94" mass="9653">MTEVLAFATVLAPVILAVVQLIKKSVNVKNNLISLIAFAVGLFVGVAAAPFTDLDIVLRLWAGALAGLAATGLFELFDNQDGTSKKGAGGSKLP</sequence>
<keyword evidence="1" id="KW-1133">Transmembrane helix</keyword>
<dbReference type="Pfam" id="PF06946">
    <property type="entry name" value="Phage_holin_5_1"/>
    <property type="match status" value="1"/>
</dbReference>
<proteinExistence type="predicted"/>
<keyword evidence="1" id="KW-0812">Transmembrane</keyword>
<evidence type="ECO:0000313" key="3">
    <source>
        <dbReference type="Proteomes" id="UP001597231"/>
    </source>
</evidence>
<keyword evidence="1" id="KW-0472">Membrane</keyword>
<feature type="transmembrane region" description="Helical" evidence="1">
    <location>
        <begin position="58"/>
        <end position="77"/>
    </location>
</feature>